<proteinExistence type="predicted"/>
<evidence type="ECO:0000313" key="4">
    <source>
        <dbReference type="Proteomes" id="UP000000536"/>
    </source>
</evidence>
<keyword evidence="1" id="KW-0863">Zinc-finger</keyword>
<dbReference type="Proteomes" id="UP000000536">
    <property type="component" value="Chromosome"/>
</dbReference>
<reference evidence="3 4" key="1">
    <citation type="journal article" date="2005" name="Genome Res.">
        <title>Complete genome sequence of the hyperthermophilic archaeon Thermococcus kodakaraensis KOD1 and comparison with Pyrococcus genomes.</title>
        <authorList>
            <person name="Fukui T."/>
            <person name="Atomi H."/>
            <person name="Kanai T."/>
            <person name="Matsumi R."/>
            <person name="Fujiwara S."/>
            <person name="Imanaka T."/>
        </authorList>
    </citation>
    <scope>NUCLEOTIDE SEQUENCE [LARGE SCALE GENOMIC DNA]</scope>
    <source>
        <strain evidence="4">ATCC BAA-918 / JCM 12380 / KOD1</strain>
    </source>
</reference>
<dbReference type="GO" id="GO:0008270">
    <property type="term" value="F:zinc ion binding"/>
    <property type="evidence" value="ECO:0007669"/>
    <property type="project" value="UniProtKB-KW"/>
</dbReference>
<dbReference type="PATRIC" id="fig|69014.16.peg.461"/>
<organism evidence="3 4">
    <name type="scientific">Thermococcus kodakarensis (strain ATCC BAA-918 / JCM 12380 / KOD1)</name>
    <name type="common">Pyrococcus kodakaraensis (strain KOD1)</name>
    <dbReference type="NCBI Taxonomy" id="69014"/>
    <lineage>
        <taxon>Archaea</taxon>
        <taxon>Methanobacteriati</taxon>
        <taxon>Methanobacteriota</taxon>
        <taxon>Thermococci</taxon>
        <taxon>Thermococcales</taxon>
        <taxon>Thermococcaceae</taxon>
        <taxon>Thermococcus</taxon>
    </lineage>
</organism>
<name>Q5JD69_THEKO</name>
<dbReference type="InterPro" id="IPR007527">
    <property type="entry name" value="Znf_SWIM"/>
</dbReference>
<dbReference type="InParanoid" id="Q5JD69"/>
<dbReference type="HOGENOM" id="CLU_1521949_0_0_2"/>
<dbReference type="KEGG" id="tko:TK0469"/>
<dbReference type="eggNOG" id="arCOG03430">
    <property type="taxonomic scope" value="Archaea"/>
</dbReference>
<dbReference type="PROSITE" id="PS50966">
    <property type="entry name" value="ZF_SWIM"/>
    <property type="match status" value="1"/>
</dbReference>
<protein>
    <recommendedName>
        <fullName evidence="2">SWIM-type domain-containing protein</fullName>
    </recommendedName>
</protein>
<keyword evidence="1" id="KW-0479">Metal-binding</keyword>
<evidence type="ECO:0000259" key="2">
    <source>
        <dbReference type="PROSITE" id="PS50966"/>
    </source>
</evidence>
<evidence type="ECO:0000313" key="3">
    <source>
        <dbReference type="EMBL" id="BAD84658.1"/>
    </source>
</evidence>
<dbReference type="STRING" id="69014.TK0469"/>
<feature type="domain" description="SWIM-type" evidence="2">
    <location>
        <begin position="27"/>
        <end position="59"/>
    </location>
</feature>
<accession>Q5JD69</accession>
<dbReference type="EMBL" id="AP006878">
    <property type="protein sequence ID" value="BAD84658.1"/>
    <property type="molecule type" value="Genomic_DNA"/>
</dbReference>
<sequence length="169" mass="19124">MVKMGSVLWVLKSGKKIHGKVLGLYPYYVEIDLSTGEGLCTCSKGGNCEHVEAVRRAYENGAYFSENSKLAEVNPEAVVWEFLIEVPTLAVEVSVKELISALKRDESGSETARLFFRTMKLIELSGREEYLHVLEEAFEEFARVFPDYPLTEKIEKELEALKGRTRKAL</sequence>
<dbReference type="EnsemblBacteria" id="BAD84658">
    <property type="protein sequence ID" value="BAD84658"/>
    <property type="gene ID" value="TK0469"/>
</dbReference>
<keyword evidence="4" id="KW-1185">Reference proteome</keyword>
<dbReference type="AlphaFoldDB" id="Q5JD69"/>
<gene>
    <name evidence="3" type="ordered locus">TK0469</name>
</gene>
<keyword evidence="1" id="KW-0862">Zinc</keyword>
<evidence type="ECO:0000256" key="1">
    <source>
        <dbReference type="PROSITE-ProRule" id="PRU00325"/>
    </source>
</evidence>